<dbReference type="AlphaFoldDB" id="A0A840BEU2"/>
<dbReference type="InterPro" id="IPR016024">
    <property type="entry name" value="ARM-type_fold"/>
</dbReference>
<keyword evidence="2" id="KW-1185">Reference proteome</keyword>
<accession>A0A840BEU2</accession>
<dbReference type="RefSeq" id="WP_183632485.1">
    <property type="nucleotide sequence ID" value="NZ_BAABLE010000011.1"/>
</dbReference>
<dbReference type="Gene3D" id="1.25.10.10">
    <property type="entry name" value="Leucine-rich Repeat Variant"/>
    <property type="match status" value="1"/>
</dbReference>
<organism evidence="1 2">
    <name type="scientific">Niveibacterium umoris</name>
    <dbReference type="NCBI Taxonomy" id="1193620"/>
    <lineage>
        <taxon>Bacteria</taxon>
        <taxon>Pseudomonadati</taxon>
        <taxon>Pseudomonadota</taxon>
        <taxon>Betaproteobacteria</taxon>
        <taxon>Rhodocyclales</taxon>
        <taxon>Rhodocyclaceae</taxon>
        <taxon>Niveibacterium</taxon>
    </lineage>
</organism>
<evidence type="ECO:0000313" key="1">
    <source>
        <dbReference type="EMBL" id="MBB4011665.1"/>
    </source>
</evidence>
<comment type="caution">
    <text evidence="1">The sequence shown here is derived from an EMBL/GenBank/DDBJ whole genome shotgun (WGS) entry which is preliminary data.</text>
</comment>
<dbReference type="SMART" id="SM00567">
    <property type="entry name" value="EZ_HEAT"/>
    <property type="match status" value="2"/>
</dbReference>
<dbReference type="InterPro" id="IPR011989">
    <property type="entry name" value="ARM-like"/>
</dbReference>
<name>A0A840BEU2_9RHOO</name>
<evidence type="ECO:0000313" key="2">
    <source>
        <dbReference type="Proteomes" id="UP000561045"/>
    </source>
</evidence>
<dbReference type="InterPro" id="IPR004155">
    <property type="entry name" value="PBS_lyase_HEAT"/>
</dbReference>
<protein>
    <submittedName>
        <fullName evidence="1">Uncharacterized protein (TIGR02270 family)</fullName>
    </submittedName>
</protein>
<dbReference type="SUPFAM" id="SSF48371">
    <property type="entry name" value="ARM repeat"/>
    <property type="match status" value="1"/>
</dbReference>
<proteinExistence type="predicted"/>
<reference evidence="1 2" key="1">
    <citation type="submission" date="2020-08" db="EMBL/GenBank/DDBJ databases">
        <title>Genomic Encyclopedia of Type Strains, Phase IV (KMG-IV): sequencing the most valuable type-strain genomes for metagenomic binning, comparative biology and taxonomic classification.</title>
        <authorList>
            <person name="Goeker M."/>
        </authorList>
    </citation>
    <scope>NUCLEOTIDE SEQUENCE [LARGE SCALE GENOMIC DNA]</scope>
    <source>
        <strain evidence="1 2">DSM 106739</strain>
    </source>
</reference>
<dbReference type="Pfam" id="PF03130">
    <property type="entry name" value="HEAT_PBS"/>
    <property type="match status" value="2"/>
</dbReference>
<dbReference type="EMBL" id="JACIET010000001">
    <property type="protein sequence ID" value="MBB4011665.1"/>
    <property type="molecule type" value="Genomic_DNA"/>
</dbReference>
<gene>
    <name evidence="1" type="ORF">GGR36_000973</name>
</gene>
<sequence>MALTTRSFKLDLYLEHIEEAAFLYEQCIALRRQADFAWRRLEDFEARLEAHLDALVIGGPLALELCERRAHEGEPGEVFAAVSVFCRHQRATEFGRSLRALTEAEQAHRDALAAALARELPPGWVEHCGSALQRHEPALQQTLLDVTALRRLPLSASILTAPLGEHAGCCSAAARALARLRDPASQPLLTKLAGHASPQVRIEALAGLLALGAPEALAQAGTYALQEPRALILLSLAAGPGALDILLTALQQASTSGTAALALGLFGDLRAVRPLLNALRNEVLAAHAAWALYLITGAPLFGEEFVPEPMEADERFSHETHAVQEHGAADDRGDGRPFGTRQRLLSRSVAAWNDWLGANAARFEAGRRYRLGRLAGPASVLETLSEPQLPDSVRQAAAEEARIRYDCDLPFESSLPVRHQVRALRGLARWLEQHQARFNAGRWYFAGRELP</sequence>
<dbReference type="Proteomes" id="UP000561045">
    <property type="component" value="Unassembled WGS sequence"/>
</dbReference>